<organism evidence="3 4">
    <name type="scientific">Thalassotalea insulae</name>
    <dbReference type="NCBI Taxonomy" id="2056778"/>
    <lineage>
        <taxon>Bacteria</taxon>
        <taxon>Pseudomonadati</taxon>
        <taxon>Pseudomonadota</taxon>
        <taxon>Gammaproteobacteria</taxon>
        <taxon>Alteromonadales</taxon>
        <taxon>Colwelliaceae</taxon>
        <taxon>Thalassotalea</taxon>
    </lineage>
</organism>
<dbReference type="EMBL" id="BSST01000001">
    <property type="protein sequence ID" value="GLX78219.1"/>
    <property type="molecule type" value="Genomic_DNA"/>
</dbReference>
<evidence type="ECO:0000256" key="2">
    <source>
        <dbReference type="PROSITE-ProRule" id="PRU00252"/>
    </source>
</evidence>
<dbReference type="PROSITE" id="PS50935">
    <property type="entry name" value="SSB"/>
    <property type="match status" value="2"/>
</dbReference>
<comment type="caution">
    <text evidence="3">The sequence shown here is derived from an EMBL/GenBank/DDBJ whole genome shotgun (WGS) entry which is preliminary data.</text>
</comment>
<dbReference type="Gene3D" id="2.40.50.140">
    <property type="entry name" value="Nucleic acid-binding proteins"/>
    <property type="match status" value="2"/>
</dbReference>
<dbReference type="InterPro" id="IPR012340">
    <property type="entry name" value="NA-bd_OB-fold"/>
</dbReference>
<evidence type="ECO:0000313" key="4">
    <source>
        <dbReference type="Proteomes" id="UP001157186"/>
    </source>
</evidence>
<dbReference type="SUPFAM" id="SSF50249">
    <property type="entry name" value="Nucleic acid-binding proteins"/>
    <property type="match status" value="2"/>
</dbReference>
<evidence type="ECO:0008006" key="5">
    <source>
        <dbReference type="Google" id="ProtNLM"/>
    </source>
</evidence>
<evidence type="ECO:0000313" key="3">
    <source>
        <dbReference type="EMBL" id="GLX78219.1"/>
    </source>
</evidence>
<dbReference type="CDD" id="cd04496">
    <property type="entry name" value="SSB_OBF"/>
    <property type="match status" value="1"/>
</dbReference>
<keyword evidence="1 2" id="KW-0238">DNA-binding</keyword>
<dbReference type="InterPro" id="IPR000424">
    <property type="entry name" value="Primosome_PriB/ssb"/>
</dbReference>
<accession>A0ABQ6GSS2</accession>
<keyword evidence="4" id="KW-1185">Reference proteome</keyword>
<proteinExistence type="predicted"/>
<reference evidence="3 4" key="1">
    <citation type="submission" date="2023-03" db="EMBL/GenBank/DDBJ databases">
        <title>Draft genome sequence of Thalassotalea insulae KCTC 62186T.</title>
        <authorList>
            <person name="Sawabe T."/>
        </authorList>
    </citation>
    <scope>NUCLEOTIDE SEQUENCE [LARGE SCALE GENOMIC DNA]</scope>
    <source>
        <strain evidence="3 4">KCTC 62186</strain>
    </source>
</reference>
<name>A0ABQ6GSS2_9GAMM</name>
<protein>
    <recommendedName>
        <fullName evidence="5">Single-stranded DNA-binding protein</fullName>
    </recommendedName>
</protein>
<evidence type="ECO:0000256" key="1">
    <source>
        <dbReference type="ARBA" id="ARBA00023125"/>
    </source>
</evidence>
<gene>
    <name evidence="3" type="ORF">tinsulaeT_15590</name>
</gene>
<dbReference type="Proteomes" id="UP001157186">
    <property type="component" value="Unassembled WGS sequence"/>
</dbReference>
<sequence>MSQSIPQNHLCSITLLGNLVAKPDIRYQANPVTAIAEFTVATHSKWYDKKTGQYKEWTHYHTIKMIGDVVERSLLQAEKGDILLIQGFMVNSKKSNREIIHATYAHRYPKGYTQSINQLQCSGKIISEVKLVTTEKNQQLAELSLNLNFYVYSPISQELRCIDIIRTVHVWGKQAGYLNDTVMIGDELIIDGKLSYLNNSSKSQLIDAQHVVLQKTS</sequence>
<dbReference type="Pfam" id="PF00436">
    <property type="entry name" value="SSB"/>
    <property type="match status" value="1"/>
</dbReference>
<dbReference type="RefSeq" id="WP_284244105.1">
    <property type="nucleotide sequence ID" value="NZ_BSST01000001.1"/>
</dbReference>